<protein>
    <submittedName>
        <fullName evidence="2">Uncharacterized protein</fullName>
    </submittedName>
</protein>
<evidence type="ECO:0000256" key="1">
    <source>
        <dbReference type="SAM" id="MobiDB-lite"/>
    </source>
</evidence>
<organism evidence="2 3">
    <name type="scientific">Anguilla anguilla</name>
    <name type="common">European freshwater eel</name>
    <name type="synonym">Muraena anguilla</name>
    <dbReference type="NCBI Taxonomy" id="7936"/>
    <lineage>
        <taxon>Eukaryota</taxon>
        <taxon>Metazoa</taxon>
        <taxon>Chordata</taxon>
        <taxon>Craniata</taxon>
        <taxon>Vertebrata</taxon>
        <taxon>Euteleostomi</taxon>
        <taxon>Actinopterygii</taxon>
        <taxon>Neopterygii</taxon>
        <taxon>Teleostei</taxon>
        <taxon>Anguilliformes</taxon>
        <taxon>Anguillidae</taxon>
        <taxon>Anguilla</taxon>
    </lineage>
</organism>
<dbReference type="Proteomes" id="UP001044222">
    <property type="component" value="Unassembled WGS sequence"/>
</dbReference>
<comment type="caution">
    <text evidence="2">The sequence shown here is derived from an EMBL/GenBank/DDBJ whole genome shotgun (WGS) entry which is preliminary data.</text>
</comment>
<feature type="compositionally biased region" description="Basic and acidic residues" evidence="1">
    <location>
        <begin position="137"/>
        <end position="153"/>
    </location>
</feature>
<evidence type="ECO:0000313" key="2">
    <source>
        <dbReference type="EMBL" id="KAG5850199.1"/>
    </source>
</evidence>
<name>A0A9D3S021_ANGAN</name>
<evidence type="ECO:0000313" key="3">
    <source>
        <dbReference type="Proteomes" id="UP001044222"/>
    </source>
</evidence>
<keyword evidence="3" id="KW-1185">Reference proteome</keyword>
<feature type="compositionally biased region" description="Low complexity" evidence="1">
    <location>
        <begin position="109"/>
        <end position="129"/>
    </location>
</feature>
<feature type="region of interest" description="Disordered" evidence="1">
    <location>
        <begin position="91"/>
        <end position="153"/>
    </location>
</feature>
<sequence>MNEGRRDVGRASVAAAALMDGARLLGAALSALKQLSEQGLDPADGPIKVENGSREKYAPAELDEGCQLGSHLSVGPSPPLSCHALAADVDVSVSSTSSRRGPARPPPLGRAAPSLSAAARCLVTARAAAEGQPWERQTPRPSDKRKRRADERK</sequence>
<proteinExistence type="predicted"/>
<accession>A0A9D3S021</accession>
<feature type="compositionally biased region" description="Low complexity" evidence="1">
    <location>
        <begin position="91"/>
        <end position="100"/>
    </location>
</feature>
<reference evidence="2" key="1">
    <citation type="submission" date="2021-01" db="EMBL/GenBank/DDBJ databases">
        <title>A chromosome-scale assembly of European eel, Anguilla anguilla.</title>
        <authorList>
            <person name="Henkel C."/>
            <person name="Jong-Raadsen S.A."/>
            <person name="Dufour S."/>
            <person name="Weltzien F.-A."/>
            <person name="Palstra A.P."/>
            <person name="Pelster B."/>
            <person name="Spaink H.P."/>
            <person name="Van Den Thillart G.E."/>
            <person name="Jansen H."/>
            <person name="Zahm M."/>
            <person name="Klopp C."/>
            <person name="Cedric C."/>
            <person name="Louis A."/>
            <person name="Berthelot C."/>
            <person name="Parey E."/>
            <person name="Roest Crollius H."/>
            <person name="Montfort J."/>
            <person name="Robinson-Rechavi M."/>
            <person name="Bucao C."/>
            <person name="Bouchez O."/>
            <person name="Gislard M."/>
            <person name="Lluch J."/>
            <person name="Milhes M."/>
            <person name="Lampietro C."/>
            <person name="Lopez Roques C."/>
            <person name="Donnadieu C."/>
            <person name="Braasch I."/>
            <person name="Desvignes T."/>
            <person name="Postlethwait J."/>
            <person name="Bobe J."/>
            <person name="Guiguen Y."/>
            <person name="Dirks R."/>
        </authorList>
    </citation>
    <scope>NUCLEOTIDE SEQUENCE</scope>
    <source>
        <strain evidence="2">Tag_6206</strain>
        <tissue evidence="2">Liver</tissue>
    </source>
</reference>
<dbReference type="EMBL" id="JAFIRN010000004">
    <property type="protein sequence ID" value="KAG5850199.1"/>
    <property type="molecule type" value="Genomic_DNA"/>
</dbReference>
<gene>
    <name evidence="2" type="ORF">ANANG_G00079700</name>
</gene>
<dbReference type="AlphaFoldDB" id="A0A9D3S021"/>